<keyword evidence="8 13" id="KW-0028">Amino-acid biosynthesis</keyword>
<reference evidence="14 15" key="1">
    <citation type="submission" date="2017-01" db="EMBL/GenBank/DDBJ databases">
        <authorList>
            <person name="Mah S.A."/>
            <person name="Swanson W.J."/>
            <person name="Moy G.W."/>
            <person name="Vacquier V.D."/>
        </authorList>
    </citation>
    <scope>NUCLEOTIDE SEQUENCE [LARGE SCALE GENOMIC DNA]</scope>
    <source>
        <strain evidence="14 15">DSM 11589</strain>
    </source>
</reference>
<dbReference type="PANTHER" id="PTHR42945:SF9">
    <property type="entry name" value="HISTIDINE BIOSYNTHESIS BIFUNCTIONAL PROTEIN HISIE"/>
    <property type="match status" value="1"/>
</dbReference>
<evidence type="ECO:0000256" key="12">
    <source>
        <dbReference type="ARBA" id="ARBA00023102"/>
    </source>
</evidence>
<organism evidence="14 15">
    <name type="scientific">Insolitispirillum peregrinum</name>
    <dbReference type="NCBI Taxonomy" id="80876"/>
    <lineage>
        <taxon>Bacteria</taxon>
        <taxon>Pseudomonadati</taxon>
        <taxon>Pseudomonadota</taxon>
        <taxon>Alphaproteobacteria</taxon>
        <taxon>Rhodospirillales</taxon>
        <taxon>Novispirillaceae</taxon>
        <taxon>Insolitispirillum</taxon>
    </lineage>
</organism>
<keyword evidence="11 13" id="KW-0067">ATP-binding</keyword>
<keyword evidence="15" id="KW-1185">Reference proteome</keyword>
<dbReference type="Proteomes" id="UP000185678">
    <property type="component" value="Unassembled WGS sequence"/>
</dbReference>
<evidence type="ECO:0000256" key="8">
    <source>
        <dbReference type="ARBA" id="ARBA00022605"/>
    </source>
</evidence>
<evidence type="ECO:0000256" key="2">
    <source>
        <dbReference type="ARBA" id="ARBA00004496"/>
    </source>
</evidence>
<comment type="similarity">
    <text evidence="4 13">Belongs to the PRA-PH family.</text>
</comment>
<dbReference type="GO" id="GO:0000105">
    <property type="term" value="P:L-histidine biosynthetic process"/>
    <property type="evidence" value="ECO:0007669"/>
    <property type="project" value="UniProtKB-UniRule"/>
</dbReference>
<accession>A0A1N7JE85</accession>
<comment type="pathway">
    <text evidence="3 13">Amino-acid biosynthesis; L-histidine biosynthesis; L-histidine from 5-phospho-alpha-D-ribose 1-diphosphate: step 2/9.</text>
</comment>
<dbReference type="EMBL" id="FTOA01000002">
    <property type="protein sequence ID" value="SIS47628.1"/>
    <property type="molecule type" value="Genomic_DNA"/>
</dbReference>
<dbReference type="CDD" id="cd11534">
    <property type="entry name" value="NTP-PPase_HisIE_like"/>
    <property type="match status" value="1"/>
</dbReference>
<evidence type="ECO:0000256" key="7">
    <source>
        <dbReference type="ARBA" id="ARBA00022490"/>
    </source>
</evidence>
<evidence type="ECO:0000256" key="6">
    <source>
        <dbReference type="ARBA" id="ARBA00013336"/>
    </source>
</evidence>
<evidence type="ECO:0000256" key="10">
    <source>
        <dbReference type="ARBA" id="ARBA00022801"/>
    </source>
</evidence>
<comment type="subcellular location">
    <subcellularLocation>
        <location evidence="2 13">Cytoplasm</location>
    </subcellularLocation>
</comment>
<evidence type="ECO:0000256" key="5">
    <source>
        <dbReference type="ARBA" id="ARBA00012414"/>
    </source>
</evidence>
<dbReference type="Gene3D" id="1.10.287.1080">
    <property type="entry name" value="MazG-like"/>
    <property type="match status" value="1"/>
</dbReference>
<dbReference type="STRING" id="80876.SAMN05421779_102156"/>
<keyword evidence="9 13" id="KW-0547">Nucleotide-binding</keyword>
<dbReference type="EC" id="3.6.1.31" evidence="5 13"/>
<comment type="catalytic activity">
    <reaction evidence="1 13">
        <text>1-(5-phospho-beta-D-ribosyl)-ATP + H2O = 1-(5-phospho-beta-D-ribosyl)-5'-AMP + diphosphate + H(+)</text>
        <dbReference type="Rhea" id="RHEA:22828"/>
        <dbReference type="ChEBI" id="CHEBI:15377"/>
        <dbReference type="ChEBI" id="CHEBI:15378"/>
        <dbReference type="ChEBI" id="CHEBI:33019"/>
        <dbReference type="ChEBI" id="CHEBI:59457"/>
        <dbReference type="ChEBI" id="CHEBI:73183"/>
        <dbReference type="EC" id="3.6.1.31"/>
    </reaction>
</comment>
<dbReference type="InterPro" id="IPR008179">
    <property type="entry name" value="HisE"/>
</dbReference>
<keyword evidence="7 13" id="KW-0963">Cytoplasm</keyword>
<protein>
    <recommendedName>
        <fullName evidence="6 13">Phosphoribosyl-ATP pyrophosphatase</fullName>
        <shortName evidence="13">PRA-PH</shortName>
        <ecNumber evidence="5 13">3.6.1.31</ecNumber>
    </recommendedName>
</protein>
<evidence type="ECO:0000256" key="9">
    <source>
        <dbReference type="ARBA" id="ARBA00022741"/>
    </source>
</evidence>
<dbReference type="GO" id="GO:0005737">
    <property type="term" value="C:cytoplasm"/>
    <property type="evidence" value="ECO:0007669"/>
    <property type="project" value="UniProtKB-SubCell"/>
</dbReference>
<dbReference type="SUPFAM" id="SSF101386">
    <property type="entry name" value="all-alpha NTP pyrophosphatases"/>
    <property type="match status" value="1"/>
</dbReference>
<dbReference type="NCBIfam" id="NF001611">
    <property type="entry name" value="PRK00400.1-3"/>
    <property type="match status" value="1"/>
</dbReference>
<evidence type="ECO:0000256" key="13">
    <source>
        <dbReference type="HAMAP-Rule" id="MF_01020"/>
    </source>
</evidence>
<dbReference type="UniPathway" id="UPA00031">
    <property type="reaction ID" value="UER00007"/>
</dbReference>
<dbReference type="NCBIfam" id="NF001613">
    <property type="entry name" value="PRK00400.1-5"/>
    <property type="match status" value="1"/>
</dbReference>
<dbReference type="PANTHER" id="PTHR42945">
    <property type="entry name" value="HISTIDINE BIOSYNTHESIS BIFUNCTIONAL PROTEIN"/>
    <property type="match status" value="1"/>
</dbReference>
<dbReference type="AlphaFoldDB" id="A0A1N7JE85"/>
<evidence type="ECO:0000256" key="1">
    <source>
        <dbReference type="ARBA" id="ARBA00001460"/>
    </source>
</evidence>
<dbReference type="OrthoDB" id="9814738at2"/>
<dbReference type="Pfam" id="PF01503">
    <property type="entry name" value="PRA-PH"/>
    <property type="match status" value="1"/>
</dbReference>
<dbReference type="RefSeq" id="WP_076399595.1">
    <property type="nucleotide sequence ID" value="NZ_FTOA01000002.1"/>
</dbReference>
<evidence type="ECO:0000313" key="14">
    <source>
        <dbReference type="EMBL" id="SIS47628.1"/>
    </source>
</evidence>
<dbReference type="GO" id="GO:0004636">
    <property type="term" value="F:phosphoribosyl-ATP diphosphatase activity"/>
    <property type="evidence" value="ECO:0007669"/>
    <property type="project" value="UniProtKB-UniRule"/>
</dbReference>
<proteinExistence type="inferred from homology"/>
<dbReference type="FunFam" id="1.10.287.1080:FF:000002">
    <property type="entry name" value="Histidine biosynthesis bifunctional protein HisIE"/>
    <property type="match status" value="1"/>
</dbReference>
<evidence type="ECO:0000256" key="4">
    <source>
        <dbReference type="ARBA" id="ARBA00009392"/>
    </source>
</evidence>
<dbReference type="InterPro" id="IPR021130">
    <property type="entry name" value="PRib-ATP_PPHydrolase-like"/>
</dbReference>
<keyword evidence="12 13" id="KW-0368">Histidine biosynthesis</keyword>
<keyword evidence="10 13" id="KW-0378">Hydrolase</keyword>
<evidence type="ECO:0000256" key="11">
    <source>
        <dbReference type="ARBA" id="ARBA00022840"/>
    </source>
</evidence>
<dbReference type="GO" id="GO:0005524">
    <property type="term" value="F:ATP binding"/>
    <property type="evidence" value="ECO:0007669"/>
    <property type="project" value="UniProtKB-KW"/>
</dbReference>
<dbReference type="HAMAP" id="MF_01020">
    <property type="entry name" value="HisE"/>
    <property type="match status" value="1"/>
</dbReference>
<dbReference type="NCBIfam" id="TIGR03188">
    <property type="entry name" value="histidine_hisI"/>
    <property type="match status" value="1"/>
</dbReference>
<evidence type="ECO:0000256" key="3">
    <source>
        <dbReference type="ARBA" id="ARBA00005204"/>
    </source>
</evidence>
<evidence type="ECO:0000313" key="15">
    <source>
        <dbReference type="Proteomes" id="UP000185678"/>
    </source>
</evidence>
<name>A0A1N7JE85_9PROT</name>
<gene>
    <name evidence="13" type="primary">hisE</name>
    <name evidence="14" type="ORF">SAMN05421779_102156</name>
</gene>
<sequence>MTEDLHILDALAATIASRKDADPESSYTARLFAKGRKKIAQKVGEEAVETAIAAVAEKPANVVSESADLLYHLLVLWAEVGIAPQEVWSELERRVGVSGVDEKKARKK</sequence>